<dbReference type="PANTHER" id="PTHR48083:SF6">
    <property type="entry name" value="ACYL-COA DEHYDROGENASE 6"/>
    <property type="match status" value="1"/>
</dbReference>
<dbReference type="Gene3D" id="2.40.110.10">
    <property type="entry name" value="Butyryl-CoA Dehydrogenase, subunit A, domain 2"/>
    <property type="match status" value="1"/>
</dbReference>
<dbReference type="SUPFAM" id="SSF47203">
    <property type="entry name" value="Acyl-CoA dehydrogenase C-terminal domain-like"/>
    <property type="match status" value="1"/>
</dbReference>
<dbReference type="InterPro" id="IPR037069">
    <property type="entry name" value="AcylCoA_DH/ox_N_sf"/>
</dbReference>
<dbReference type="PROSITE" id="PS00072">
    <property type="entry name" value="ACYL_COA_DH_1"/>
    <property type="match status" value="1"/>
</dbReference>
<accession>A0A239PPY8</accession>
<dbReference type="Pfam" id="PF02770">
    <property type="entry name" value="Acyl-CoA_dh_M"/>
    <property type="match status" value="1"/>
</dbReference>
<evidence type="ECO:0000256" key="4">
    <source>
        <dbReference type="ARBA" id="ARBA00022827"/>
    </source>
</evidence>
<dbReference type="SUPFAM" id="SSF56645">
    <property type="entry name" value="Acyl-CoA dehydrogenase NM domain-like"/>
    <property type="match status" value="1"/>
</dbReference>
<dbReference type="GO" id="GO:0033539">
    <property type="term" value="P:fatty acid beta-oxidation using acyl-CoA dehydrogenase"/>
    <property type="evidence" value="ECO:0007669"/>
    <property type="project" value="TreeGrafter"/>
</dbReference>
<evidence type="ECO:0000313" key="10">
    <source>
        <dbReference type="EMBL" id="SNT72354.1"/>
    </source>
</evidence>
<evidence type="ECO:0000256" key="1">
    <source>
        <dbReference type="ARBA" id="ARBA00001974"/>
    </source>
</evidence>
<dbReference type="GO" id="GO:0050660">
    <property type="term" value="F:flavin adenine dinucleotide binding"/>
    <property type="evidence" value="ECO:0007669"/>
    <property type="project" value="InterPro"/>
</dbReference>
<dbReference type="GO" id="GO:0005737">
    <property type="term" value="C:cytoplasm"/>
    <property type="evidence" value="ECO:0007669"/>
    <property type="project" value="TreeGrafter"/>
</dbReference>
<evidence type="ECO:0000256" key="5">
    <source>
        <dbReference type="ARBA" id="ARBA00023002"/>
    </source>
</evidence>
<gene>
    <name evidence="10" type="ORF">SAMN06297382_1394</name>
</gene>
<dbReference type="InterPro" id="IPR036250">
    <property type="entry name" value="AcylCo_DH-like_C"/>
</dbReference>
<name>A0A239PPY8_9PROT</name>
<feature type="domain" description="Acyl-CoA dehydrogenase/oxidase N-terminal" evidence="9">
    <location>
        <begin position="4"/>
        <end position="118"/>
    </location>
</feature>
<comment type="cofactor">
    <cofactor evidence="1 6">
        <name>FAD</name>
        <dbReference type="ChEBI" id="CHEBI:57692"/>
    </cofactor>
</comment>
<comment type="similarity">
    <text evidence="2 6">Belongs to the acyl-CoA dehydrogenase family.</text>
</comment>
<dbReference type="Gene3D" id="1.10.540.10">
    <property type="entry name" value="Acyl-CoA dehydrogenase/oxidase, N-terminal domain"/>
    <property type="match status" value="1"/>
</dbReference>
<dbReference type="PANTHER" id="PTHR48083">
    <property type="entry name" value="MEDIUM-CHAIN SPECIFIC ACYL-COA DEHYDROGENASE, MITOCHONDRIAL-RELATED"/>
    <property type="match status" value="1"/>
</dbReference>
<sequence length="393" mass="43436">MNLTPEHEQLRDTLKRFIDAEINPYVDEWEEAEIFPAHEVFKGLGELGLLGVTKPVEYGGLGLDWSYGAVVAETLGHINCGAIPMAIGVQTDMATPALARFGSDAAKEDFLRPSISGDYVACLGVSETGAGSDVASIKTTARKDGEDYVVNGGKMWTTNGTQADWMCLLANTSDDAPHRNKTLICLPLRDDKGKLRPGIEIARKLKKLGMRSSDTAQFFFEDVRAPQRYRIGEEGAGFMYQMLQFQEERLWGALSGLVGMRKTIESTIDYARQRKAFGKSILDNQVVHFRMAELMTEVEALRALAWECVEQMVAGEDVTLKASMAKLKAGRLLREVNDSCLQYWGGMGYMEETPISRSYRDGRLASIGAGADEVMLSIICKYMGILPGKTNRE</sequence>
<dbReference type="GO" id="GO:0003995">
    <property type="term" value="F:acyl-CoA dehydrogenase activity"/>
    <property type="evidence" value="ECO:0007669"/>
    <property type="project" value="InterPro"/>
</dbReference>
<dbReference type="Pfam" id="PF02771">
    <property type="entry name" value="Acyl-CoA_dh_N"/>
    <property type="match status" value="1"/>
</dbReference>
<evidence type="ECO:0000259" key="7">
    <source>
        <dbReference type="Pfam" id="PF00441"/>
    </source>
</evidence>
<dbReference type="Pfam" id="PF00441">
    <property type="entry name" value="Acyl-CoA_dh_1"/>
    <property type="match status" value="1"/>
</dbReference>
<reference evidence="10 11" key="1">
    <citation type="submission" date="2017-07" db="EMBL/GenBank/DDBJ databases">
        <authorList>
            <person name="Sun Z.S."/>
            <person name="Albrecht U."/>
            <person name="Echele G."/>
            <person name="Lee C.C."/>
        </authorList>
    </citation>
    <scope>NUCLEOTIDE SEQUENCE [LARGE SCALE GENOMIC DNA]</scope>
    <source>
        <strain evidence="10 11">CGMCC 1.12710</strain>
    </source>
</reference>
<dbReference type="AlphaFoldDB" id="A0A239PPY8"/>
<dbReference type="InterPro" id="IPR006091">
    <property type="entry name" value="Acyl-CoA_Oxase/DH_mid-dom"/>
</dbReference>
<feature type="domain" description="Acyl-CoA dehydrogenase/oxidase C-terminal" evidence="7">
    <location>
        <begin position="235"/>
        <end position="381"/>
    </location>
</feature>
<dbReference type="EMBL" id="FZQA01000002">
    <property type="protein sequence ID" value="SNT72354.1"/>
    <property type="molecule type" value="Genomic_DNA"/>
</dbReference>
<dbReference type="FunFam" id="2.40.110.10:FF:000002">
    <property type="entry name" value="Acyl-CoA dehydrogenase fadE12"/>
    <property type="match status" value="1"/>
</dbReference>
<evidence type="ECO:0000256" key="6">
    <source>
        <dbReference type="RuleBase" id="RU362125"/>
    </source>
</evidence>
<keyword evidence="4 6" id="KW-0274">FAD</keyword>
<dbReference type="Proteomes" id="UP000198346">
    <property type="component" value="Unassembled WGS sequence"/>
</dbReference>
<dbReference type="InterPro" id="IPR050741">
    <property type="entry name" value="Acyl-CoA_dehydrogenase"/>
</dbReference>
<evidence type="ECO:0000313" key="11">
    <source>
        <dbReference type="Proteomes" id="UP000198346"/>
    </source>
</evidence>
<keyword evidence="3 6" id="KW-0285">Flavoprotein</keyword>
<dbReference type="InterPro" id="IPR046373">
    <property type="entry name" value="Acyl-CoA_Oxase/DH_mid-dom_sf"/>
</dbReference>
<protein>
    <submittedName>
        <fullName evidence="10">Citronellyl-CoA dehydrogenase</fullName>
    </submittedName>
</protein>
<dbReference type="InterPro" id="IPR006089">
    <property type="entry name" value="Acyl-CoA_DH_CS"/>
</dbReference>
<dbReference type="InterPro" id="IPR009100">
    <property type="entry name" value="AcylCoA_DH/oxidase_NM_dom_sf"/>
</dbReference>
<organism evidence="10 11">
    <name type="scientific">Amphiplicatus metriothermophilus</name>
    <dbReference type="NCBI Taxonomy" id="1519374"/>
    <lineage>
        <taxon>Bacteria</taxon>
        <taxon>Pseudomonadati</taxon>
        <taxon>Pseudomonadota</taxon>
        <taxon>Alphaproteobacteria</taxon>
        <taxon>Parvularculales</taxon>
        <taxon>Parvularculaceae</taxon>
        <taxon>Amphiplicatus</taxon>
    </lineage>
</organism>
<dbReference type="InterPro" id="IPR013786">
    <property type="entry name" value="AcylCoA_DH/ox_N"/>
</dbReference>
<dbReference type="OrthoDB" id="9775090at2"/>
<evidence type="ECO:0000259" key="9">
    <source>
        <dbReference type="Pfam" id="PF02771"/>
    </source>
</evidence>
<dbReference type="PROSITE" id="PS00073">
    <property type="entry name" value="ACYL_COA_DH_2"/>
    <property type="match status" value="1"/>
</dbReference>
<dbReference type="RefSeq" id="WP_089411850.1">
    <property type="nucleotide sequence ID" value="NZ_FZQA01000002.1"/>
</dbReference>
<evidence type="ECO:0000256" key="3">
    <source>
        <dbReference type="ARBA" id="ARBA00022630"/>
    </source>
</evidence>
<feature type="domain" description="Acyl-CoA oxidase/dehydrogenase middle" evidence="8">
    <location>
        <begin position="122"/>
        <end position="223"/>
    </location>
</feature>
<evidence type="ECO:0000259" key="8">
    <source>
        <dbReference type="Pfam" id="PF02770"/>
    </source>
</evidence>
<dbReference type="InterPro" id="IPR009075">
    <property type="entry name" value="AcylCo_DH/oxidase_C"/>
</dbReference>
<evidence type="ECO:0000256" key="2">
    <source>
        <dbReference type="ARBA" id="ARBA00009347"/>
    </source>
</evidence>
<dbReference type="Gene3D" id="1.20.140.10">
    <property type="entry name" value="Butyryl-CoA Dehydrogenase, subunit A, domain 3"/>
    <property type="match status" value="1"/>
</dbReference>
<keyword evidence="11" id="KW-1185">Reference proteome</keyword>
<keyword evidence="5 6" id="KW-0560">Oxidoreductase</keyword>
<proteinExistence type="inferred from homology"/>